<accession>A0A9E6RA47</accession>
<sequence length="553" mass="58978">MGAAAMAPVDDRQEARLDLARFYLARQRPADAKAVLGAIVDDGGLSERDERLSIMRAAAEVGLGRAKEARAILAAPSLRLPSEAALWRAAAEAEDGQTGMARVSLKRGAPALDDLPPELQARFVGLDVTLALDAGDAATAAAEFEKLDVLPAIDGVAQRDLVRARLAEALGRADRAIASYESLAKRAGGAAGAEADLRGVELGLKTGKIDAPAAIDRLERLVTGWRGDWIEASALSRLIQLYADAARWRDAFSTLRVAVQAFPDADGTRALQDKMQERFTDLFLGAGAETLPKLDALALFYDFKEMSPGGKRGDELVRRLADKLVEVDLFDQAADLLQYQIDNRLAGAARAQVAARAALVDMMNGKPAKALEVLRKTRQADLPGSLLRTRLRLEARALAETGRVDLALEIADGLEGPEASRLKADILWAARRWPEAGEALETALGSAWRAPSPLDASQRSDVMRAAIALSLAEDGFGIDRLRQKFSAKMADGPQASAFEVVTAPIEARGDAFREIARTVAASASFDAFMKEYRARGAEEAAAAAPSGAQPPKA</sequence>
<dbReference type="Proteomes" id="UP000825701">
    <property type="component" value="Chromosome"/>
</dbReference>
<dbReference type="EMBL" id="CP081869">
    <property type="protein sequence ID" value="QZO00986.1"/>
    <property type="molecule type" value="Genomic_DNA"/>
</dbReference>
<evidence type="ECO:0000313" key="1">
    <source>
        <dbReference type="EMBL" id="QZO00986.1"/>
    </source>
</evidence>
<reference evidence="1" key="1">
    <citation type="submission" date="2021-08" db="EMBL/GenBank/DDBJ databases">
        <authorList>
            <person name="Zhang H."/>
            <person name="Xu M."/>
            <person name="Yu Z."/>
            <person name="Yang L."/>
            <person name="Cai Y."/>
        </authorList>
    </citation>
    <scope>NUCLEOTIDE SEQUENCE</scope>
    <source>
        <strain evidence="1">CHL1</strain>
    </source>
</reference>
<gene>
    <name evidence="1" type="ORF">K6K41_05075</name>
</gene>
<dbReference type="KEGG" id="cmet:K6K41_05075"/>
<dbReference type="InterPro" id="IPR011990">
    <property type="entry name" value="TPR-like_helical_dom_sf"/>
</dbReference>
<evidence type="ECO:0000313" key="2">
    <source>
        <dbReference type="Proteomes" id="UP000825701"/>
    </source>
</evidence>
<protein>
    <recommendedName>
        <fullName evidence="3">Tetratricopeptide repeat protein</fullName>
    </recommendedName>
</protein>
<dbReference type="Gene3D" id="1.25.40.10">
    <property type="entry name" value="Tetratricopeptide repeat domain"/>
    <property type="match status" value="1"/>
</dbReference>
<organism evidence="1 2">
    <name type="scientific">Chenggangzhangella methanolivorans</name>
    <dbReference type="NCBI Taxonomy" id="1437009"/>
    <lineage>
        <taxon>Bacteria</taxon>
        <taxon>Pseudomonadati</taxon>
        <taxon>Pseudomonadota</taxon>
        <taxon>Alphaproteobacteria</taxon>
        <taxon>Hyphomicrobiales</taxon>
        <taxon>Methylopilaceae</taxon>
        <taxon>Chenggangzhangella</taxon>
    </lineage>
</organism>
<dbReference type="RefSeq" id="WP_261404201.1">
    <property type="nucleotide sequence ID" value="NZ_CP081869.1"/>
</dbReference>
<name>A0A9E6RA47_9HYPH</name>
<keyword evidence="2" id="KW-1185">Reference proteome</keyword>
<proteinExistence type="predicted"/>
<evidence type="ECO:0008006" key="3">
    <source>
        <dbReference type="Google" id="ProtNLM"/>
    </source>
</evidence>
<dbReference type="AlphaFoldDB" id="A0A9E6RA47"/>